<name>A0AAF0BX87_9ACTN</name>
<protein>
    <submittedName>
        <fullName evidence="1">Uncharacterized protein</fullName>
    </submittedName>
</protein>
<dbReference type="RefSeq" id="WP_272737941.1">
    <property type="nucleotide sequence ID" value="NZ_CP116942.1"/>
</dbReference>
<proteinExistence type="predicted"/>
<dbReference type="Proteomes" id="UP001216390">
    <property type="component" value="Chromosome"/>
</dbReference>
<organism evidence="1 2">
    <name type="scientific">Iamia majanohamensis</name>
    <dbReference type="NCBI Taxonomy" id="467976"/>
    <lineage>
        <taxon>Bacteria</taxon>
        <taxon>Bacillati</taxon>
        <taxon>Actinomycetota</taxon>
        <taxon>Acidimicrobiia</taxon>
        <taxon>Acidimicrobiales</taxon>
        <taxon>Iamiaceae</taxon>
        <taxon>Iamia</taxon>
    </lineage>
</organism>
<sequence>MVLTEAAGRVAPPSDAHPDVLGVVIDIPRPPEVASLVTLADGTTSLYTSSGGGTIGAGGHPPVVRAGAELLVALQHDLDLFPADERVDLPPADMVQLTVLTPSGRRRARIPSRAFWGQEPSTVAHLVAAAQALLGAVREATPQGGPRP</sequence>
<dbReference type="AlphaFoldDB" id="A0AAF0BX87"/>
<accession>A0AAF0BX87</accession>
<evidence type="ECO:0000313" key="1">
    <source>
        <dbReference type="EMBL" id="WCO68424.1"/>
    </source>
</evidence>
<gene>
    <name evidence="1" type="ORF">PO878_06745</name>
</gene>
<dbReference type="KEGG" id="ima:PO878_06745"/>
<dbReference type="EMBL" id="CP116942">
    <property type="protein sequence ID" value="WCO68424.1"/>
    <property type="molecule type" value="Genomic_DNA"/>
</dbReference>
<evidence type="ECO:0000313" key="2">
    <source>
        <dbReference type="Proteomes" id="UP001216390"/>
    </source>
</evidence>
<reference evidence="1" key="1">
    <citation type="submission" date="2023-01" db="EMBL/GenBank/DDBJ databases">
        <title>The diversity of Class Acidimicrobiia in South China Sea sediment environments and the proposal of Iamia marina sp. nov., a novel species of the genus Iamia.</title>
        <authorList>
            <person name="He Y."/>
            <person name="Tian X."/>
        </authorList>
    </citation>
    <scope>NUCLEOTIDE SEQUENCE</scope>
    <source>
        <strain evidence="1">DSM 19957</strain>
    </source>
</reference>
<keyword evidence="2" id="KW-1185">Reference proteome</keyword>